<feature type="compositionally biased region" description="Polar residues" evidence="1">
    <location>
        <begin position="412"/>
        <end position="422"/>
    </location>
</feature>
<reference evidence="2 3" key="1">
    <citation type="submission" date="2019-01" db="EMBL/GenBank/DDBJ databases">
        <authorList>
            <person name="Ferrante I. M."/>
        </authorList>
    </citation>
    <scope>NUCLEOTIDE SEQUENCE [LARGE SCALE GENOMIC DNA]</scope>
    <source>
        <strain evidence="2 3">B856</strain>
    </source>
</reference>
<dbReference type="AlphaFoldDB" id="A0A448ZBF8"/>
<accession>A0A448ZBF8</accession>
<dbReference type="OrthoDB" id="49525at2759"/>
<dbReference type="EMBL" id="CAACVS010000218">
    <property type="protein sequence ID" value="VEU39370.1"/>
    <property type="molecule type" value="Genomic_DNA"/>
</dbReference>
<feature type="compositionally biased region" description="Low complexity" evidence="1">
    <location>
        <begin position="396"/>
        <end position="409"/>
    </location>
</feature>
<evidence type="ECO:0000256" key="1">
    <source>
        <dbReference type="SAM" id="MobiDB-lite"/>
    </source>
</evidence>
<feature type="compositionally biased region" description="Basic and acidic residues" evidence="1">
    <location>
        <begin position="53"/>
        <end position="64"/>
    </location>
</feature>
<protein>
    <submittedName>
        <fullName evidence="2">Uncharacterized protein</fullName>
    </submittedName>
</protein>
<evidence type="ECO:0000313" key="2">
    <source>
        <dbReference type="EMBL" id="VEU39370.1"/>
    </source>
</evidence>
<name>A0A448ZBF8_9STRA</name>
<sequence>MTEKVTKMLVNSYQSGNEETEDEEVKRNCIFGESGMRDSDLSDTDFEEEGEEKNDAVDADEGRKQGNVTKNSKEVGKMDDLVKFVTIGSEIIKPNGVVLYRPTPVLPTILLQTNESHQTLKEHEKRSISIGDLNPKSGFSITSKDESEAENSVSCGSSTSNISSSGSDGSDASTESINSEANMKSASLAFPITDRDQLPTLEVIAGTASILQNNSEDCHTSVFDDEEEPQGPTNDSYALVGASGASVDDMWGTVRQKRVLSSNTLSALNAEAGRNEDSTKRKRGLDQPKEDFCAIPEITLGIEALDQIIHPLPRQYIIREDSPSISSSCEKEDEMLSEELEERFRSSSECCSVDNPIIPLLTPPQSPRTIGVIEWPSNLVMDSTIMTAYSNLSPVSTSSNNSGSLMSDQSKIRTSGEFSTNRSTRRCRTISVATT</sequence>
<keyword evidence="3" id="KW-1185">Reference proteome</keyword>
<feature type="region of interest" description="Disordered" evidence="1">
    <location>
        <begin position="396"/>
        <end position="435"/>
    </location>
</feature>
<feature type="compositionally biased region" description="Low complexity" evidence="1">
    <location>
        <begin position="152"/>
        <end position="176"/>
    </location>
</feature>
<feature type="region of interest" description="Disordered" evidence="1">
    <location>
        <begin position="1"/>
        <end position="71"/>
    </location>
</feature>
<evidence type="ECO:0000313" key="3">
    <source>
        <dbReference type="Proteomes" id="UP000291116"/>
    </source>
</evidence>
<feature type="region of interest" description="Disordered" evidence="1">
    <location>
        <begin position="120"/>
        <end position="179"/>
    </location>
</feature>
<gene>
    <name evidence="2" type="ORF">PSNMU_V1.4_AUG-EV-PASAV3_0062180</name>
</gene>
<feature type="compositionally biased region" description="Acidic residues" evidence="1">
    <location>
        <begin position="41"/>
        <end position="52"/>
    </location>
</feature>
<proteinExistence type="predicted"/>
<organism evidence="2 3">
    <name type="scientific">Pseudo-nitzschia multistriata</name>
    <dbReference type="NCBI Taxonomy" id="183589"/>
    <lineage>
        <taxon>Eukaryota</taxon>
        <taxon>Sar</taxon>
        <taxon>Stramenopiles</taxon>
        <taxon>Ochrophyta</taxon>
        <taxon>Bacillariophyta</taxon>
        <taxon>Bacillariophyceae</taxon>
        <taxon>Bacillariophycidae</taxon>
        <taxon>Bacillariales</taxon>
        <taxon>Bacillariaceae</taxon>
        <taxon>Pseudo-nitzschia</taxon>
    </lineage>
</organism>
<dbReference type="Proteomes" id="UP000291116">
    <property type="component" value="Unassembled WGS sequence"/>
</dbReference>